<reference evidence="1 2" key="1">
    <citation type="submission" date="2019-09" db="EMBL/GenBank/DDBJ databases">
        <authorList>
            <person name="Ou C."/>
        </authorList>
    </citation>
    <scope>NUCLEOTIDE SEQUENCE [LARGE SCALE GENOMIC DNA]</scope>
    <source>
        <strain evidence="1">S2</strain>
        <tissue evidence="1">Leaf</tissue>
    </source>
</reference>
<dbReference type="AlphaFoldDB" id="A0A5N5G8H3"/>
<accession>A0A5N5G8H3</accession>
<evidence type="ECO:0000313" key="1">
    <source>
        <dbReference type="EMBL" id="KAB2609722.1"/>
    </source>
</evidence>
<dbReference type="OrthoDB" id="2014278at2759"/>
<dbReference type="EMBL" id="SMOL01000523">
    <property type="protein sequence ID" value="KAB2609722.1"/>
    <property type="molecule type" value="Genomic_DNA"/>
</dbReference>
<organism evidence="1 2">
    <name type="scientific">Pyrus ussuriensis x Pyrus communis</name>
    <dbReference type="NCBI Taxonomy" id="2448454"/>
    <lineage>
        <taxon>Eukaryota</taxon>
        <taxon>Viridiplantae</taxon>
        <taxon>Streptophyta</taxon>
        <taxon>Embryophyta</taxon>
        <taxon>Tracheophyta</taxon>
        <taxon>Spermatophyta</taxon>
        <taxon>Magnoliopsida</taxon>
        <taxon>eudicotyledons</taxon>
        <taxon>Gunneridae</taxon>
        <taxon>Pentapetalae</taxon>
        <taxon>rosids</taxon>
        <taxon>fabids</taxon>
        <taxon>Rosales</taxon>
        <taxon>Rosaceae</taxon>
        <taxon>Amygdaloideae</taxon>
        <taxon>Maleae</taxon>
        <taxon>Pyrus</taxon>
    </lineage>
</organism>
<sequence>MKTPCRINVGLKLLVDTKGHKVLFAEATKKVVDFLFTLLSLPVATVIRLLSKNDMVGCLGQLCESVENLTTTLSGEGGYVKGVVTYMIMDNLEVKPMSTISSISVLNRFNIKEVGVLEEKVLLKASLESNTVLTNVFLGKKKT</sequence>
<protein>
    <recommendedName>
        <fullName evidence="3">DUF674 domain-containing protein</fullName>
    </recommendedName>
</protein>
<dbReference type="PANTHER" id="PTHR33103:SF19">
    <property type="entry name" value="OS09G0544700 PROTEIN"/>
    <property type="match status" value="1"/>
</dbReference>
<dbReference type="InterPro" id="IPR007750">
    <property type="entry name" value="DUF674"/>
</dbReference>
<gene>
    <name evidence="1" type="ORF">D8674_040128</name>
</gene>
<evidence type="ECO:0008006" key="3">
    <source>
        <dbReference type="Google" id="ProtNLM"/>
    </source>
</evidence>
<keyword evidence="2" id="KW-1185">Reference proteome</keyword>
<proteinExistence type="predicted"/>
<name>A0A5N5G8H3_9ROSA</name>
<comment type="caution">
    <text evidence="1">The sequence shown here is derived from an EMBL/GenBank/DDBJ whole genome shotgun (WGS) entry which is preliminary data.</text>
</comment>
<reference evidence="1 2" key="2">
    <citation type="submission" date="2019-11" db="EMBL/GenBank/DDBJ databases">
        <title>A de novo genome assembly of a pear dwarfing rootstock.</title>
        <authorList>
            <person name="Wang F."/>
            <person name="Wang J."/>
            <person name="Li S."/>
            <person name="Zhang Y."/>
            <person name="Fang M."/>
            <person name="Ma L."/>
            <person name="Zhao Y."/>
            <person name="Jiang S."/>
        </authorList>
    </citation>
    <scope>NUCLEOTIDE SEQUENCE [LARGE SCALE GENOMIC DNA]</scope>
    <source>
        <strain evidence="1">S2</strain>
        <tissue evidence="1">Leaf</tissue>
    </source>
</reference>
<dbReference type="Pfam" id="PF05056">
    <property type="entry name" value="DUF674"/>
    <property type="match status" value="2"/>
</dbReference>
<dbReference type="Proteomes" id="UP000327157">
    <property type="component" value="Unassembled WGS sequence"/>
</dbReference>
<evidence type="ECO:0000313" key="2">
    <source>
        <dbReference type="Proteomes" id="UP000327157"/>
    </source>
</evidence>
<dbReference type="PANTHER" id="PTHR33103">
    <property type="entry name" value="OS01G0153900 PROTEIN"/>
    <property type="match status" value="1"/>
</dbReference>